<dbReference type="CDD" id="cd07560">
    <property type="entry name" value="Peptidase_S41_CPP"/>
    <property type="match status" value="1"/>
</dbReference>
<keyword evidence="2 5" id="KW-0645">Protease</keyword>
<evidence type="ECO:0000259" key="6">
    <source>
        <dbReference type="PROSITE" id="PS50106"/>
    </source>
</evidence>
<name>A0A2M7G2A1_9BACT</name>
<dbReference type="InterPro" id="IPR029045">
    <property type="entry name" value="ClpP/crotonase-like_dom_sf"/>
</dbReference>
<dbReference type="GO" id="GO:0030288">
    <property type="term" value="C:outer membrane-bounded periplasmic space"/>
    <property type="evidence" value="ECO:0007669"/>
    <property type="project" value="TreeGrafter"/>
</dbReference>
<gene>
    <name evidence="7" type="ORF">COW36_14490</name>
</gene>
<comment type="caution">
    <text evidence="7">The sequence shown here is derived from an EMBL/GenBank/DDBJ whole genome shotgun (WGS) entry which is preliminary data.</text>
</comment>
<keyword evidence="4 5" id="KW-0720">Serine protease</keyword>
<dbReference type="InterPro" id="IPR041489">
    <property type="entry name" value="PDZ_6"/>
</dbReference>
<dbReference type="SUPFAM" id="SSF52096">
    <property type="entry name" value="ClpP/crotonase"/>
    <property type="match status" value="1"/>
</dbReference>
<accession>A0A2M7G2A1</accession>
<proteinExistence type="inferred from homology"/>
<dbReference type="GO" id="GO:0004175">
    <property type="term" value="F:endopeptidase activity"/>
    <property type="evidence" value="ECO:0007669"/>
    <property type="project" value="TreeGrafter"/>
</dbReference>
<dbReference type="Pfam" id="PF03572">
    <property type="entry name" value="Peptidase_S41"/>
    <property type="match status" value="1"/>
</dbReference>
<dbReference type="Gene3D" id="2.30.42.10">
    <property type="match status" value="1"/>
</dbReference>
<protein>
    <submittedName>
        <fullName evidence="7">Peptidase S41</fullName>
    </submittedName>
</protein>
<evidence type="ECO:0000256" key="2">
    <source>
        <dbReference type="ARBA" id="ARBA00022670"/>
    </source>
</evidence>
<dbReference type="CDD" id="cd06782">
    <property type="entry name" value="cpPDZ_CPP-like"/>
    <property type="match status" value="1"/>
</dbReference>
<sequence length="408" mass="44368">MSRFTMMGLSPSYWAAIADPSAMKYRTEWLLLSLFSFLAGLSLPYAEAGISKNLALLNEISELIQHNALKPLDSHQLWEGAAKGLLASLNDPYSSYLNAQEYAELKQIKTGEVAGIGIEIGIRDGRLTIVSALDQSPAWKAGLGAGDRIRSINQKSTSHLNFAEAVQLMQGEVGTWVEIGIEHPHNKRMDTYKIQREVLNLNPVSFRMLSENIGYLRLNTFFSDQVPLAMQAALTQLETEGMQSLIFDLRNNPGGTLSNAIEVGSMFISQGAIVRVVDRQNQETLHMATGLPIFNPSYDVIVLINNGTASAAEIVAGSMQEHGRALLVGKQSFGKGLVQNLLSLSEGSGLSLTTSKYLTSHGNDIHGKGIHPDFEVDLPEGVQIGSEKDTQLLMARDILLSLSPASSE</sequence>
<dbReference type="InterPro" id="IPR005151">
    <property type="entry name" value="Tail-specific_protease"/>
</dbReference>
<reference evidence="7 8" key="1">
    <citation type="submission" date="2017-09" db="EMBL/GenBank/DDBJ databases">
        <title>Depth-based differentiation of microbial function through sediment-hosted aquifers and enrichment of novel symbionts in the deep terrestrial subsurface.</title>
        <authorList>
            <person name="Probst A.J."/>
            <person name="Ladd B."/>
            <person name="Jarett J.K."/>
            <person name="Geller-Mcgrath D.E."/>
            <person name="Sieber C.M."/>
            <person name="Emerson J.B."/>
            <person name="Anantharaman K."/>
            <person name="Thomas B.C."/>
            <person name="Malmstrom R."/>
            <person name="Stieglmeier M."/>
            <person name="Klingl A."/>
            <person name="Woyke T."/>
            <person name="Ryan C.M."/>
            <person name="Banfield J.F."/>
        </authorList>
    </citation>
    <scope>NUCLEOTIDE SEQUENCE [LARGE SCALE GENOMIC DNA]</scope>
    <source>
        <strain evidence="7">CG17_big_fil_post_rev_8_21_14_2_50_48_46</strain>
    </source>
</reference>
<dbReference type="PANTHER" id="PTHR32060">
    <property type="entry name" value="TAIL-SPECIFIC PROTEASE"/>
    <property type="match status" value="1"/>
</dbReference>
<evidence type="ECO:0000313" key="8">
    <source>
        <dbReference type="Proteomes" id="UP000231019"/>
    </source>
</evidence>
<dbReference type="Gene3D" id="3.30.750.44">
    <property type="match status" value="1"/>
</dbReference>
<evidence type="ECO:0000256" key="1">
    <source>
        <dbReference type="ARBA" id="ARBA00009179"/>
    </source>
</evidence>
<dbReference type="SMART" id="SM00228">
    <property type="entry name" value="PDZ"/>
    <property type="match status" value="1"/>
</dbReference>
<dbReference type="Pfam" id="PF17820">
    <property type="entry name" value="PDZ_6"/>
    <property type="match status" value="1"/>
</dbReference>
<dbReference type="Gene3D" id="3.90.226.10">
    <property type="entry name" value="2-enoyl-CoA Hydratase, Chain A, domain 1"/>
    <property type="match status" value="1"/>
</dbReference>
<dbReference type="SMART" id="SM00245">
    <property type="entry name" value="TSPc"/>
    <property type="match status" value="1"/>
</dbReference>
<dbReference type="GO" id="GO:0007165">
    <property type="term" value="P:signal transduction"/>
    <property type="evidence" value="ECO:0007669"/>
    <property type="project" value="TreeGrafter"/>
</dbReference>
<dbReference type="GO" id="GO:0006508">
    <property type="term" value="P:proteolysis"/>
    <property type="evidence" value="ECO:0007669"/>
    <property type="project" value="UniProtKB-KW"/>
</dbReference>
<feature type="domain" description="PDZ" evidence="6">
    <location>
        <begin position="102"/>
        <end position="170"/>
    </location>
</feature>
<dbReference type="InterPro" id="IPR001478">
    <property type="entry name" value="PDZ"/>
</dbReference>
<keyword evidence="3 5" id="KW-0378">Hydrolase</keyword>
<dbReference type="AlphaFoldDB" id="A0A2M7G2A1"/>
<dbReference type="SUPFAM" id="SSF50156">
    <property type="entry name" value="PDZ domain-like"/>
    <property type="match status" value="1"/>
</dbReference>
<dbReference type="PROSITE" id="PS50106">
    <property type="entry name" value="PDZ"/>
    <property type="match status" value="1"/>
</dbReference>
<organism evidence="7 8">
    <name type="scientific">bacterium (Candidatus Blackallbacteria) CG17_big_fil_post_rev_8_21_14_2_50_48_46</name>
    <dbReference type="NCBI Taxonomy" id="2014261"/>
    <lineage>
        <taxon>Bacteria</taxon>
        <taxon>Candidatus Blackallbacteria</taxon>
    </lineage>
</organism>
<dbReference type="Pfam" id="PF22694">
    <property type="entry name" value="CtpB_N-like"/>
    <property type="match status" value="1"/>
</dbReference>
<evidence type="ECO:0000256" key="4">
    <source>
        <dbReference type="ARBA" id="ARBA00022825"/>
    </source>
</evidence>
<evidence type="ECO:0000313" key="7">
    <source>
        <dbReference type="EMBL" id="PIW15924.1"/>
    </source>
</evidence>
<dbReference type="InterPro" id="IPR055210">
    <property type="entry name" value="CtpA/B_N"/>
</dbReference>
<evidence type="ECO:0000256" key="5">
    <source>
        <dbReference type="RuleBase" id="RU004404"/>
    </source>
</evidence>
<dbReference type="PANTHER" id="PTHR32060:SF30">
    <property type="entry name" value="CARBOXY-TERMINAL PROCESSING PROTEASE CTPA"/>
    <property type="match status" value="1"/>
</dbReference>
<dbReference type="Proteomes" id="UP000231019">
    <property type="component" value="Unassembled WGS sequence"/>
</dbReference>
<comment type="similarity">
    <text evidence="1 5">Belongs to the peptidase S41A family.</text>
</comment>
<evidence type="ECO:0000256" key="3">
    <source>
        <dbReference type="ARBA" id="ARBA00022801"/>
    </source>
</evidence>
<dbReference type="EMBL" id="PFFQ01000041">
    <property type="protein sequence ID" value="PIW15924.1"/>
    <property type="molecule type" value="Genomic_DNA"/>
</dbReference>
<dbReference type="GO" id="GO:0008236">
    <property type="term" value="F:serine-type peptidase activity"/>
    <property type="evidence" value="ECO:0007669"/>
    <property type="project" value="UniProtKB-KW"/>
</dbReference>
<dbReference type="NCBIfam" id="TIGR00225">
    <property type="entry name" value="prc"/>
    <property type="match status" value="1"/>
</dbReference>
<dbReference type="InterPro" id="IPR036034">
    <property type="entry name" value="PDZ_sf"/>
</dbReference>
<dbReference type="InterPro" id="IPR004447">
    <property type="entry name" value="Peptidase_S41A"/>
</dbReference>